<evidence type="ECO:0000256" key="2">
    <source>
        <dbReference type="ARBA" id="ARBA00022980"/>
    </source>
</evidence>
<gene>
    <name evidence="5" type="primary">rps10</name>
    <name evidence="7" type="ORF">ENM11_07205</name>
</gene>
<evidence type="ECO:0000256" key="5">
    <source>
        <dbReference type="HAMAP-Rule" id="MF_00508"/>
    </source>
</evidence>
<protein>
    <recommendedName>
        <fullName evidence="4 5">Small ribosomal subunit protein uS10</fullName>
    </recommendedName>
</protein>
<accession>A0A7C5LD81</accession>
<dbReference type="NCBIfam" id="TIGR01046">
    <property type="entry name" value="uS10_euk_arch"/>
    <property type="match status" value="1"/>
</dbReference>
<dbReference type="InterPro" id="IPR005729">
    <property type="entry name" value="Ribosomal_uS10_euk/arc"/>
</dbReference>
<evidence type="ECO:0000313" key="7">
    <source>
        <dbReference type="EMBL" id="HHK68921.1"/>
    </source>
</evidence>
<dbReference type="InterPro" id="IPR036838">
    <property type="entry name" value="Ribosomal_uS10_dom_sf"/>
</dbReference>
<dbReference type="GO" id="GO:0000049">
    <property type="term" value="F:tRNA binding"/>
    <property type="evidence" value="ECO:0007669"/>
    <property type="project" value="UniProtKB-UniRule"/>
</dbReference>
<evidence type="ECO:0000259" key="6">
    <source>
        <dbReference type="SMART" id="SM01403"/>
    </source>
</evidence>
<dbReference type="GO" id="GO:0015935">
    <property type="term" value="C:small ribosomal subunit"/>
    <property type="evidence" value="ECO:0007669"/>
    <property type="project" value="UniProtKB-UniRule"/>
</dbReference>
<comment type="function">
    <text evidence="5">Involved in the binding of tRNA to the ribosomes.</text>
</comment>
<dbReference type="GO" id="GO:0003735">
    <property type="term" value="F:structural constituent of ribosome"/>
    <property type="evidence" value="ECO:0007669"/>
    <property type="project" value="UniProtKB-UniRule"/>
</dbReference>
<dbReference type="GO" id="GO:0006412">
    <property type="term" value="P:translation"/>
    <property type="evidence" value="ECO:0007669"/>
    <property type="project" value="UniProtKB-UniRule"/>
</dbReference>
<evidence type="ECO:0000256" key="3">
    <source>
        <dbReference type="ARBA" id="ARBA00023274"/>
    </source>
</evidence>
<dbReference type="SMART" id="SM01403">
    <property type="entry name" value="Ribosomal_S10"/>
    <property type="match status" value="1"/>
</dbReference>
<dbReference type="AlphaFoldDB" id="A0A7C5LD81"/>
<proteinExistence type="inferred from homology"/>
<keyword evidence="2 5" id="KW-0689">Ribosomal protein</keyword>
<dbReference type="HAMAP" id="MF_00508">
    <property type="entry name" value="Ribosomal_uS10"/>
    <property type="match status" value="1"/>
</dbReference>
<keyword evidence="3 5" id="KW-0687">Ribonucleoprotein</keyword>
<dbReference type="EMBL" id="DRWN01000060">
    <property type="protein sequence ID" value="HHK68921.1"/>
    <property type="molecule type" value="Genomic_DNA"/>
</dbReference>
<feature type="domain" description="Small ribosomal subunit protein uS10" evidence="6">
    <location>
        <begin position="6"/>
        <end position="101"/>
    </location>
</feature>
<dbReference type="PRINTS" id="PR00971">
    <property type="entry name" value="RIBOSOMALS10"/>
</dbReference>
<organism evidence="7">
    <name type="scientific">Caldiarchaeum subterraneum</name>
    <dbReference type="NCBI Taxonomy" id="311458"/>
    <lineage>
        <taxon>Archaea</taxon>
        <taxon>Nitrososphaerota</taxon>
        <taxon>Candidatus Caldarchaeales</taxon>
        <taxon>Candidatus Caldarchaeaceae</taxon>
        <taxon>Candidatus Caldarchaeum</taxon>
    </lineage>
</organism>
<evidence type="ECO:0000256" key="4">
    <source>
        <dbReference type="ARBA" id="ARBA00035162"/>
    </source>
</evidence>
<sequence>MTQTVRIKITSTNLVKLEQVCREIKEIADRTGTRIAGPIPLPVKRLILPTRKSPCGEGTKTWRKHQMRIHRRLIDLGITDQRVMRQIMRIQIPDDVAIEMQMTAR</sequence>
<reference evidence="7" key="1">
    <citation type="journal article" date="2020" name="mSystems">
        <title>Genome- and Community-Level Interaction Insights into Carbon Utilization and Element Cycling Functions of Hydrothermarchaeota in Hydrothermal Sediment.</title>
        <authorList>
            <person name="Zhou Z."/>
            <person name="Liu Y."/>
            <person name="Xu W."/>
            <person name="Pan J."/>
            <person name="Luo Z.H."/>
            <person name="Li M."/>
        </authorList>
    </citation>
    <scope>NUCLEOTIDE SEQUENCE [LARGE SCALE GENOMIC DNA]</scope>
    <source>
        <strain evidence="7">SpSt-1056</strain>
    </source>
</reference>
<dbReference type="PANTHER" id="PTHR11700">
    <property type="entry name" value="30S RIBOSOMAL PROTEIN S10 FAMILY MEMBER"/>
    <property type="match status" value="1"/>
</dbReference>
<comment type="subunit">
    <text evidence="5">Part of the 30S ribosomal subunit.</text>
</comment>
<comment type="caution">
    <text evidence="7">The sequence shown here is derived from an EMBL/GenBank/DDBJ whole genome shotgun (WGS) entry which is preliminary data.</text>
</comment>
<dbReference type="InterPro" id="IPR001848">
    <property type="entry name" value="Ribosomal_uS10"/>
</dbReference>
<dbReference type="Pfam" id="PF00338">
    <property type="entry name" value="Ribosomal_S10"/>
    <property type="match status" value="1"/>
</dbReference>
<comment type="similarity">
    <text evidence="1 5">Belongs to the universal ribosomal protein uS10 family.</text>
</comment>
<dbReference type="SUPFAM" id="SSF54999">
    <property type="entry name" value="Ribosomal protein S10"/>
    <property type="match status" value="1"/>
</dbReference>
<name>A0A7C5LD81_CALS0</name>
<dbReference type="FunFam" id="3.30.70.600:FF:000004">
    <property type="entry name" value="30S ribosomal protein S10"/>
    <property type="match status" value="1"/>
</dbReference>
<dbReference type="Gene3D" id="3.30.70.600">
    <property type="entry name" value="Ribosomal protein S10 domain"/>
    <property type="match status" value="1"/>
</dbReference>
<evidence type="ECO:0000256" key="1">
    <source>
        <dbReference type="ARBA" id="ARBA00007102"/>
    </source>
</evidence>
<dbReference type="InterPro" id="IPR027486">
    <property type="entry name" value="Ribosomal_uS10_dom"/>
</dbReference>